<sequence>MSVVIVGATGHLGRLVVEELLERGTPAERIVAAGRDTGRLAELAGRGVRTARIDLDDPATLAPAFEGAAALLLVSTSEPGRRVPQHRAAVEAAAAAGTGHIVYTSAPRADDTPLVLAPDHKATEELLAASGIAHTVLRNNWYSENYLPQLEQARATGAFLGSAGRGRVPSASRRDFAAAAAVVLADPAAHAGAVYELTGDTAWTHDELAATLADVLGRDVVYKDLSTAEHTAALVGAGLDAGTAAFVAALDGNIRDGALGEPTGDLRRLIGRPSTPLADTLRESA</sequence>
<proteinExistence type="predicted"/>
<evidence type="ECO:0000313" key="2">
    <source>
        <dbReference type="EMBL" id="SHI64670.1"/>
    </source>
</evidence>
<gene>
    <name evidence="2" type="ORF">SAMN05421803_101823</name>
</gene>
<dbReference type="InterPro" id="IPR036291">
    <property type="entry name" value="NAD(P)-bd_dom_sf"/>
</dbReference>
<dbReference type="Proteomes" id="UP000184452">
    <property type="component" value="Unassembled WGS sequence"/>
</dbReference>
<dbReference type="SUPFAM" id="SSF51735">
    <property type="entry name" value="NAD(P)-binding Rossmann-fold domains"/>
    <property type="match status" value="1"/>
</dbReference>
<dbReference type="OrthoDB" id="5510591at2"/>
<feature type="domain" description="NAD(P)-binding" evidence="1">
    <location>
        <begin position="7"/>
        <end position="187"/>
    </location>
</feature>
<dbReference type="Gene3D" id="3.90.25.10">
    <property type="entry name" value="UDP-galactose 4-epimerase, domain 1"/>
    <property type="match status" value="1"/>
</dbReference>
<dbReference type="RefSeq" id="WP_073375031.1">
    <property type="nucleotide sequence ID" value="NZ_FQZK01000001.1"/>
</dbReference>
<dbReference type="AlphaFoldDB" id="A0A1M6CUN1"/>
<organism evidence="2 3">
    <name type="scientific">Nocardiopsis flavescens</name>
    <dbReference type="NCBI Taxonomy" id="758803"/>
    <lineage>
        <taxon>Bacteria</taxon>
        <taxon>Bacillati</taxon>
        <taxon>Actinomycetota</taxon>
        <taxon>Actinomycetes</taxon>
        <taxon>Streptosporangiales</taxon>
        <taxon>Nocardiopsidaceae</taxon>
        <taxon>Nocardiopsis</taxon>
    </lineage>
</organism>
<dbReference type="STRING" id="758803.SAMN05421803_101823"/>
<dbReference type="Gene3D" id="3.40.50.720">
    <property type="entry name" value="NAD(P)-binding Rossmann-like Domain"/>
    <property type="match status" value="1"/>
</dbReference>
<dbReference type="EMBL" id="FQZK01000001">
    <property type="protein sequence ID" value="SHI64670.1"/>
    <property type="molecule type" value="Genomic_DNA"/>
</dbReference>
<evidence type="ECO:0000313" key="3">
    <source>
        <dbReference type="Proteomes" id="UP000184452"/>
    </source>
</evidence>
<dbReference type="PANTHER" id="PTHR47129:SF1">
    <property type="entry name" value="NMRA-LIKE DOMAIN-CONTAINING PROTEIN"/>
    <property type="match status" value="1"/>
</dbReference>
<dbReference type="InterPro" id="IPR052718">
    <property type="entry name" value="NmrA-type_oxidoreductase"/>
</dbReference>
<name>A0A1M6CUN1_9ACTN</name>
<dbReference type="Pfam" id="PF13460">
    <property type="entry name" value="NAD_binding_10"/>
    <property type="match status" value="1"/>
</dbReference>
<evidence type="ECO:0000259" key="1">
    <source>
        <dbReference type="Pfam" id="PF13460"/>
    </source>
</evidence>
<protein>
    <submittedName>
        <fullName evidence="2">NAD(P)H dehydrogenase (Quinone)</fullName>
    </submittedName>
</protein>
<keyword evidence="3" id="KW-1185">Reference proteome</keyword>
<dbReference type="PANTHER" id="PTHR47129">
    <property type="entry name" value="QUINONE OXIDOREDUCTASE 2"/>
    <property type="match status" value="1"/>
</dbReference>
<accession>A0A1M6CUN1</accession>
<dbReference type="InterPro" id="IPR016040">
    <property type="entry name" value="NAD(P)-bd_dom"/>
</dbReference>
<reference evidence="2 3" key="1">
    <citation type="submission" date="2016-11" db="EMBL/GenBank/DDBJ databases">
        <authorList>
            <person name="Jaros S."/>
            <person name="Januszkiewicz K."/>
            <person name="Wedrychowicz H."/>
        </authorList>
    </citation>
    <scope>NUCLEOTIDE SEQUENCE [LARGE SCALE GENOMIC DNA]</scope>
    <source>
        <strain evidence="2 3">CGMCC 4.5723</strain>
    </source>
</reference>